<dbReference type="Pfam" id="PF00407">
    <property type="entry name" value="Bet_v_1"/>
    <property type="match status" value="1"/>
</dbReference>
<sequence length="104" mass="12207">MFPYKGDSFFSCKAEGEKKISKQVIESIDHVKKVLTLKEFEGDLVNKYDNLKITLHIETKGEIDLLCWTMEYERPNENVPELIKLLGFIVDMTKAIDDHHETWF</sequence>
<dbReference type="InterPro" id="IPR051761">
    <property type="entry name" value="MLP-like_ligand-binding"/>
</dbReference>
<dbReference type="Gramene" id="Solyc09g014555.1.1">
    <property type="protein sequence ID" value="Solyc09g014555.1.1"/>
    <property type="gene ID" value="Solyc09g014555.1"/>
</dbReference>
<evidence type="ECO:0000313" key="3">
    <source>
        <dbReference type="Proteomes" id="UP000004994"/>
    </source>
</evidence>
<accession>A0A3Q7HYI4</accession>
<dbReference type="OMA" id="DDHHETW"/>
<feature type="domain" description="Bet v I/Major latex protein" evidence="1">
    <location>
        <begin position="2"/>
        <end position="101"/>
    </location>
</feature>
<evidence type="ECO:0000259" key="1">
    <source>
        <dbReference type="SMART" id="SM01037"/>
    </source>
</evidence>
<reference evidence="2" key="2">
    <citation type="submission" date="2019-01" db="UniProtKB">
        <authorList>
            <consortium name="EnsemblPlants"/>
        </authorList>
    </citation>
    <scope>IDENTIFICATION</scope>
    <source>
        <strain evidence="2">cv. Heinz 1706</strain>
    </source>
</reference>
<protein>
    <recommendedName>
        <fullName evidence="1">Bet v I/Major latex protein domain-containing protein</fullName>
    </recommendedName>
</protein>
<evidence type="ECO:0000313" key="2">
    <source>
        <dbReference type="EnsemblPlants" id="Solyc09g014555.1.1"/>
    </source>
</evidence>
<name>A0A3Q7HYI4_SOLLC</name>
<dbReference type="PANTHER" id="PTHR31907">
    <property type="entry name" value="MLP-LIKE PROTEIN 423"/>
    <property type="match status" value="1"/>
</dbReference>
<reference evidence="2" key="1">
    <citation type="journal article" date="2012" name="Nature">
        <title>The tomato genome sequence provides insights into fleshy fruit evolution.</title>
        <authorList>
            <consortium name="Tomato Genome Consortium"/>
        </authorList>
    </citation>
    <scope>NUCLEOTIDE SEQUENCE [LARGE SCALE GENOMIC DNA]</scope>
    <source>
        <strain evidence="2">cv. Heinz 1706</strain>
    </source>
</reference>
<keyword evidence="3" id="KW-1185">Reference proteome</keyword>
<dbReference type="InterPro" id="IPR000916">
    <property type="entry name" value="Bet_v_I/MLP"/>
</dbReference>
<dbReference type="InterPro" id="IPR023393">
    <property type="entry name" value="START-like_dom_sf"/>
</dbReference>
<dbReference type="Gene3D" id="3.30.530.20">
    <property type="match status" value="1"/>
</dbReference>
<dbReference type="GO" id="GO:0006952">
    <property type="term" value="P:defense response"/>
    <property type="evidence" value="ECO:0007669"/>
    <property type="project" value="InterPro"/>
</dbReference>
<dbReference type="InParanoid" id="A0A3Q7HYI4"/>
<dbReference type="SUPFAM" id="SSF55961">
    <property type="entry name" value="Bet v1-like"/>
    <property type="match status" value="1"/>
</dbReference>
<organism evidence="2">
    <name type="scientific">Solanum lycopersicum</name>
    <name type="common">Tomato</name>
    <name type="synonym">Lycopersicon esculentum</name>
    <dbReference type="NCBI Taxonomy" id="4081"/>
    <lineage>
        <taxon>Eukaryota</taxon>
        <taxon>Viridiplantae</taxon>
        <taxon>Streptophyta</taxon>
        <taxon>Embryophyta</taxon>
        <taxon>Tracheophyta</taxon>
        <taxon>Spermatophyta</taxon>
        <taxon>Magnoliopsida</taxon>
        <taxon>eudicotyledons</taxon>
        <taxon>Gunneridae</taxon>
        <taxon>Pentapetalae</taxon>
        <taxon>asterids</taxon>
        <taxon>lamiids</taxon>
        <taxon>Solanales</taxon>
        <taxon>Solanaceae</taxon>
        <taxon>Solanoideae</taxon>
        <taxon>Solaneae</taxon>
        <taxon>Solanum</taxon>
        <taxon>Solanum subgen. Lycopersicon</taxon>
    </lineage>
</organism>
<dbReference type="EnsemblPlants" id="Solyc09g014555.1.1">
    <property type="protein sequence ID" value="Solyc09g014555.1.1"/>
    <property type="gene ID" value="Solyc09g014555.1"/>
</dbReference>
<dbReference type="AlphaFoldDB" id="A0A3Q7HYI4"/>
<dbReference type="Proteomes" id="UP000004994">
    <property type="component" value="Chromosome 9"/>
</dbReference>
<proteinExistence type="predicted"/>
<dbReference type="SMART" id="SM01037">
    <property type="entry name" value="Bet_v_1"/>
    <property type="match status" value="1"/>
</dbReference>